<dbReference type="Pfam" id="PF13409">
    <property type="entry name" value="GST_N_2"/>
    <property type="match status" value="1"/>
</dbReference>
<name>A0A7H0FY31_9GAMM</name>
<dbReference type="InterPro" id="IPR004045">
    <property type="entry name" value="Glutathione_S-Trfase_N"/>
</dbReference>
<dbReference type="SFLD" id="SFLDS00019">
    <property type="entry name" value="Glutathione_Transferase_(cytos"/>
    <property type="match status" value="1"/>
</dbReference>
<dbReference type="InterPro" id="IPR010987">
    <property type="entry name" value="Glutathione-S-Trfase_C-like"/>
</dbReference>
<dbReference type="SUPFAM" id="SSF52833">
    <property type="entry name" value="Thioredoxin-like"/>
    <property type="match status" value="1"/>
</dbReference>
<keyword evidence="4" id="KW-1185">Reference proteome</keyword>
<dbReference type="InterPro" id="IPR004046">
    <property type="entry name" value="GST_C"/>
</dbReference>
<dbReference type="EMBL" id="CP060820">
    <property type="protein sequence ID" value="QNP40947.1"/>
    <property type="molecule type" value="Genomic_DNA"/>
</dbReference>
<dbReference type="Proteomes" id="UP000516018">
    <property type="component" value="Chromosome"/>
</dbReference>
<keyword evidence="3" id="KW-0808">Transferase</keyword>
<dbReference type="InterPro" id="IPR036249">
    <property type="entry name" value="Thioredoxin-like_sf"/>
</dbReference>
<feature type="domain" description="GST N-terminal" evidence="1">
    <location>
        <begin position="10"/>
        <end position="92"/>
    </location>
</feature>
<dbReference type="PANTHER" id="PTHR44051">
    <property type="entry name" value="GLUTATHIONE S-TRANSFERASE-RELATED"/>
    <property type="match status" value="1"/>
</dbReference>
<evidence type="ECO:0000313" key="3">
    <source>
        <dbReference type="EMBL" id="QNP40947.1"/>
    </source>
</evidence>
<sequence length="223" mass="24858">MAGAPPGGRRVITVYGFSPSGNCHKVRLLLEQTGRDYRWVEKRSDDGSTRTLEMLAKNPNGKVPFIELDDGRVLTESNAILHWLAEGTPFLPVDPWQKAQALSWMFFEQYSHEPYIAVARFICGWTSLDSPRRADLPRLRERGRQALAVMERHLSTNPWFTGDAYGIADIALHAYTGVADHGGISLDAYPAVRQWLQRVEATPGFVPMPGPDAAAQALIDQSR</sequence>
<dbReference type="KEGG" id="lsx:H8B22_01450"/>
<dbReference type="PROSITE" id="PS50404">
    <property type="entry name" value="GST_NTER"/>
    <property type="match status" value="1"/>
</dbReference>
<dbReference type="AlphaFoldDB" id="A0A7H0FY31"/>
<gene>
    <name evidence="3" type="ORF">H8B22_01450</name>
</gene>
<reference evidence="3 4" key="1">
    <citation type="submission" date="2020-08" db="EMBL/GenBank/DDBJ databases">
        <title>Lysobacter sp. II4 sp. nov., isolated from soil.</title>
        <authorList>
            <person name="Woo C.Y."/>
            <person name="Kim J."/>
        </authorList>
    </citation>
    <scope>NUCLEOTIDE SEQUENCE [LARGE SCALE GENOMIC DNA]</scope>
    <source>
        <strain evidence="3 4">II4</strain>
    </source>
</reference>
<evidence type="ECO:0000259" key="2">
    <source>
        <dbReference type="PROSITE" id="PS50405"/>
    </source>
</evidence>
<proteinExistence type="predicted"/>
<dbReference type="Gene3D" id="3.40.30.10">
    <property type="entry name" value="Glutaredoxin"/>
    <property type="match status" value="1"/>
</dbReference>
<dbReference type="Pfam" id="PF00043">
    <property type="entry name" value="GST_C"/>
    <property type="match status" value="1"/>
</dbReference>
<dbReference type="GO" id="GO:0016740">
    <property type="term" value="F:transferase activity"/>
    <property type="evidence" value="ECO:0007669"/>
    <property type="project" value="UniProtKB-KW"/>
</dbReference>
<dbReference type="InterPro" id="IPR036282">
    <property type="entry name" value="Glutathione-S-Trfase_C_sf"/>
</dbReference>
<evidence type="ECO:0000259" key="1">
    <source>
        <dbReference type="PROSITE" id="PS50404"/>
    </source>
</evidence>
<organism evidence="3 4">
    <name type="scientific">Agrilutibacter terrestris</name>
    <dbReference type="NCBI Taxonomy" id="2865112"/>
    <lineage>
        <taxon>Bacteria</taxon>
        <taxon>Pseudomonadati</taxon>
        <taxon>Pseudomonadota</taxon>
        <taxon>Gammaproteobacteria</taxon>
        <taxon>Lysobacterales</taxon>
        <taxon>Lysobacteraceae</taxon>
        <taxon>Agrilutibacter</taxon>
    </lineage>
</organism>
<dbReference type="Gene3D" id="1.20.1050.10">
    <property type="match status" value="1"/>
</dbReference>
<protein>
    <submittedName>
        <fullName evidence="3">Glutathione S-transferase family protein</fullName>
    </submittedName>
</protein>
<dbReference type="InterPro" id="IPR040079">
    <property type="entry name" value="Glutathione_S-Trfase"/>
</dbReference>
<accession>A0A7H0FY31</accession>
<dbReference type="SFLD" id="SFLDG01151">
    <property type="entry name" value="Main.2:_Nu-like"/>
    <property type="match status" value="1"/>
</dbReference>
<evidence type="ECO:0000313" key="4">
    <source>
        <dbReference type="Proteomes" id="UP000516018"/>
    </source>
</evidence>
<dbReference type="SFLD" id="SFLDG00358">
    <property type="entry name" value="Main_(cytGST)"/>
    <property type="match status" value="1"/>
</dbReference>
<dbReference type="SUPFAM" id="SSF47616">
    <property type="entry name" value="GST C-terminal domain-like"/>
    <property type="match status" value="1"/>
</dbReference>
<feature type="domain" description="GST C-terminal" evidence="2">
    <location>
        <begin position="94"/>
        <end position="223"/>
    </location>
</feature>
<dbReference type="CDD" id="cd03056">
    <property type="entry name" value="GST_N_4"/>
    <property type="match status" value="1"/>
</dbReference>
<dbReference type="PANTHER" id="PTHR44051:SF2">
    <property type="entry name" value="HYPOTHETICAL GLUTATHIONE S-TRANSFERASE LIKE PROTEIN"/>
    <property type="match status" value="1"/>
</dbReference>
<dbReference type="PROSITE" id="PS50405">
    <property type="entry name" value="GST_CTER"/>
    <property type="match status" value="1"/>
</dbReference>
<dbReference type="RefSeq" id="WP_187712385.1">
    <property type="nucleotide sequence ID" value="NZ_CP060820.1"/>
</dbReference>